<feature type="compositionally biased region" description="Polar residues" evidence="1">
    <location>
        <begin position="62"/>
        <end position="73"/>
    </location>
</feature>
<keyword evidence="3" id="KW-1185">Reference proteome</keyword>
<feature type="compositionally biased region" description="Acidic residues" evidence="1">
    <location>
        <begin position="436"/>
        <end position="452"/>
    </location>
</feature>
<dbReference type="EMBL" id="JH687398">
    <property type="protein sequence ID" value="EIM80529.1"/>
    <property type="molecule type" value="Genomic_DNA"/>
</dbReference>
<evidence type="ECO:0000256" key="1">
    <source>
        <dbReference type="SAM" id="MobiDB-lite"/>
    </source>
</evidence>
<feature type="compositionally biased region" description="Pro residues" evidence="1">
    <location>
        <begin position="121"/>
        <end position="131"/>
    </location>
</feature>
<dbReference type="GeneID" id="18795830"/>
<reference evidence="3" key="1">
    <citation type="journal article" date="2012" name="Science">
        <title>The Paleozoic origin of enzymatic lignin decomposition reconstructed from 31 fungal genomes.</title>
        <authorList>
            <person name="Floudas D."/>
            <person name="Binder M."/>
            <person name="Riley R."/>
            <person name="Barry K."/>
            <person name="Blanchette R.A."/>
            <person name="Henrissat B."/>
            <person name="Martinez A.T."/>
            <person name="Otillar R."/>
            <person name="Spatafora J.W."/>
            <person name="Yadav J.S."/>
            <person name="Aerts A."/>
            <person name="Benoit I."/>
            <person name="Boyd A."/>
            <person name="Carlson A."/>
            <person name="Copeland A."/>
            <person name="Coutinho P.M."/>
            <person name="de Vries R.P."/>
            <person name="Ferreira P."/>
            <person name="Findley K."/>
            <person name="Foster B."/>
            <person name="Gaskell J."/>
            <person name="Glotzer D."/>
            <person name="Gorecki P."/>
            <person name="Heitman J."/>
            <person name="Hesse C."/>
            <person name="Hori C."/>
            <person name="Igarashi K."/>
            <person name="Jurgens J.A."/>
            <person name="Kallen N."/>
            <person name="Kersten P."/>
            <person name="Kohler A."/>
            <person name="Kuees U."/>
            <person name="Kumar T.K.A."/>
            <person name="Kuo A."/>
            <person name="LaButti K."/>
            <person name="Larrondo L.F."/>
            <person name="Lindquist E."/>
            <person name="Ling A."/>
            <person name="Lombard V."/>
            <person name="Lucas S."/>
            <person name="Lundell T."/>
            <person name="Martin R."/>
            <person name="McLaughlin D.J."/>
            <person name="Morgenstern I."/>
            <person name="Morin E."/>
            <person name="Murat C."/>
            <person name="Nagy L.G."/>
            <person name="Nolan M."/>
            <person name="Ohm R.A."/>
            <person name="Patyshakuliyeva A."/>
            <person name="Rokas A."/>
            <person name="Ruiz-Duenas F.J."/>
            <person name="Sabat G."/>
            <person name="Salamov A."/>
            <person name="Samejima M."/>
            <person name="Schmutz J."/>
            <person name="Slot J.C."/>
            <person name="St John F."/>
            <person name="Stenlid J."/>
            <person name="Sun H."/>
            <person name="Sun S."/>
            <person name="Syed K."/>
            <person name="Tsang A."/>
            <person name="Wiebenga A."/>
            <person name="Young D."/>
            <person name="Pisabarro A."/>
            <person name="Eastwood D.C."/>
            <person name="Martin F."/>
            <person name="Cullen D."/>
            <person name="Grigoriev I.V."/>
            <person name="Hibbett D.S."/>
        </authorList>
    </citation>
    <scope>NUCLEOTIDE SEQUENCE [LARGE SCALE GENOMIC DNA]</scope>
    <source>
        <strain evidence="3">FP-91666</strain>
    </source>
</reference>
<dbReference type="InterPro" id="IPR019021">
    <property type="entry name" value="Mms22"/>
</dbReference>
<feature type="compositionally biased region" description="Basic and acidic residues" evidence="1">
    <location>
        <begin position="317"/>
        <end position="327"/>
    </location>
</feature>
<evidence type="ECO:0000313" key="3">
    <source>
        <dbReference type="Proteomes" id="UP000053927"/>
    </source>
</evidence>
<dbReference type="Pfam" id="PF09462">
    <property type="entry name" value="Mus7"/>
    <property type="match status" value="1"/>
</dbReference>
<dbReference type="GO" id="GO:0031297">
    <property type="term" value="P:replication fork processing"/>
    <property type="evidence" value="ECO:0007669"/>
    <property type="project" value="InterPro"/>
</dbReference>
<sequence>MAFEIVPTSDLDEEEEINSRNPSYWDRHSPRPSHPSSTHRASSLPHAAVYDARKPLEHGPCTSATLTQSTTVSLEWDSNHQSSPKPLAASSALTTPLKDYSPLVTPRPSHERDTFISQTPPTSPTLHPPTPWSVSPSRHASMGPEHLSIFAAHSHAPALFHETHLQLSPHHSLRASSEDIRDDELELAVSPKYLDVVSDVTDVPLPQHRSFEQKQASDPPHVANANQPASNRYGLRKREARQLQPYAYDQRLYKHQLRHAPDAIVKAADLQTPSLDLSQSHRSEGDIEEYERDNQSTYEDARASRHPSGPPPAKRRRTDDGSSRLDRGLNLSSRQDRFTGANQRQSSSIRQATAPSTDVVVGMGNIKSFDYEFSGESDDGSGPPDTVPIQQRTPSSQAGGKLGQRKPPRPAPFPIRLEKPAPLPAHRTLSRSDLIPDSENEQESGSDSENDQESGLNSENDQESGSDLERSSSNSDTEEEGSPLHSSGSPQSSPPAQVQIAVRNTRPIRVSKQSSSRMRKKKPKPDKPRPAVTPRNSARKAHSTEAVTRRSKKNRIPRDGPPVALFHRRADRIMSHMKPRALQTIDLESEELLSALAPVDENHRRHTSHSRLEPIYRSRASLDKARSDRETAHTIPVDKGIQRLKAGIQFAPDSYLSRGWLHELLSILLAQKPSQVPPDCEHNGQTLSSTSSPDDVRRFLDPFCQDLLAFVTLPADRADSQAIYWSTATHSVCQHIYSLSSSARTLEEFQPFLSPIMDAVNSMMAQLDSWWTEKTFSTTDHAAACLRCYWFCLESVLRIRCASHLQDYPESTFIILNTLLARLLEYNLEEVIASILASSRPNPSLHHSALAEIWICLLHIFFSSDLKPTIINLDGGFFWKTLENVMLEFTKHYTPPKASEAAWDVIFGLCALSQFNTHGLSTSRPRISSSWSFVLFALKRVKLHLTESSLASHILKYRDQYVAIVVSRCALLRSRWMWRLDDGLPMLNHILAVFKSRNFADLRKEPSGFSPFFTHGDPERLANETEDDTTFTIFIKLIVQAARDSTANRDNRTVKKLLSLIIPGPVDTLDNDLSKLFNRFSVLSAAAYIDTSDAYVRSLISRARSFCDFSQAAENTRSVCIKALGLLAIQVHQLGLPLDGALDWAEEMTNTLVIEHCRETSHEALLESTSAARSICLLLSSIRAVIERTLSDDRRAYPNPRFLCGGWVRRPLQTSTNLFKAADVSDHLRRIILAFFAARSRVIPENDSQNKDPESQDEFGHLEIDLEDPEVLLALGDSAGPQAAFQKEGEVSKVVITSILPGLYRVICSFAEDSDSLEEEEKWQSAVEWIDCWSRCVTLAAEAIEVGKVNWQAFFANATYSWSKIKDDLWSHRLSLLFMNAILQRRPCVFKIQADQFVGTWIVSLVAACVTVECDYTVVLFASGSDHPLLEYVRTECDVAMCTHSQDAFSNHRLVFIKAILAAIVQVAQADGRHHSEICLHFLGRMLRMMEINLETPIPESSSSTPPEYRFFCAQVYDALLDLPSLSSSRVLSPHMQRLGETLRPQRDADIVKY</sequence>
<feature type="region of interest" description="Disordered" evidence="1">
    <location>
        <begin position="275"/>
        <end position="356"/>
    </location>
</feature>
<feature type="compositionally biased region" description="Low complexity" evidence="1">
    <location>
        <begin position="483"/>
        <end position="495"/>
    </location>
</feature>
<feature type="compositionally biased region" description="Low complexity" evidence="1">
    <location>
        <begin position="34"/>
        <end position="43"/>
    </location>
</feature>
<feature type="region of interest" description="Disordered" evidence="1">
    <location>
        <begin position="1"/>
        <end position="140"/>
    </location>
</feature>
<feature type="compositionally biased region" description="Low complexity" evidence="1">
    <location>
        <begin position="82"/>
        <end position="93"/>
    </location>
</feature>
<dbReference type="GO" id="GO:0035361">
    <property type="term" value="C:Cul8-RING ubiquitin ligase complex"/>
    <property type="evidence" value="ECO:0007669"/>
    <property type="project" value="TreeGrafter"/>
</dbReference>
<protein>
    <submittedName>
        <fullName evidence="2">Uncharacterized protein</fullName>
    </submittedName>
</protein>
<dbReference type="OrthoDB" id="1183224at2759"/>
<dbReference type="PANTHER" id="PTHR28122:SF1">
    <property type="entry name" value="E3 UBIQUITIN-PROTEIN LIGASE SUBSTRATE RECEPTOR MMS22"/>
    <property type="match status" value="1"/>
</dbReference>
<feature type="compositionally biased region" description="Polar residues" evidence="1">
    <location>
        <begin position="388"/>
        <end position="398"/>
    </location>
</feature>
<dbReference type="RefSeq" id="XP_007310639.1">
    <property type="nucleotide sequence ID" value="XM_007310577.1"/>
</dbReference>
<organism evidence="2 3">
    <name type="scientific">Stereum hirsutum (strain FP-91666)</name>
    <name type="common">White-rot fungus</name>
    <dbReference type="NCBI Taxonomy" id="721885"/>
    <lineage>
        <taxon>Eukaryota</taxon>
        <taxon>Fungi</taxon>
        <taxon>Dikarya</taxon>
        <taxon>Basidiomycota</taxon>
        <taxon>Agaricomycotina</taxon>
        <taxon>Agaricomycetes</taxon>
        <taxon>Russulales</taxon>
        <taxon>Stereaceae</taxon>
        <taxon>Stereum</taxon>
    </lineage>
</organism>
<proteinExistence type="predicted"/>
<dbReference type="Proteomes" id="UP000053927">
    <property type="component" value="Unassembled WGS sequence"/>
</dbReference>
<dbReference type="eggNOG" id="ENOG502QSDS">
    <property type="taxonomic scope" value="Eukaryota"/>
</dbReference>
<name>R7RZ08_STEHR</name>
<dbReference type="KEGG" id="shs:STEHIDRAFT_115947"/>
<dbReference type="GO" id="GO:0005634">
    <property type="term" value="C:nucleus"/>
    <property type="evidence" value="ECO:0007669"/>
    <property type="project" value="InterPro"/>
</dbReference>
<gene>
    <name evidence="2" type="ORF">STEHIDRAFT_115947</name>
</gene>
<evidence type="ECO:0000313" key="2">
    <source>
        <dbReference type="EMBL" id="EIM80529.1"/>
    </source>
</evidence>
<dbReference type="PANTHER" id="PTHR28122">
    <property type="entry name" value="E3 UBIQUITIN-PROTEIN LIGASE SUBSTRATE RECEPTOR MMS22"/>
    <property type="match status" value="1"/>
</dbReference>
<accession>R7RZ08</accession>
<feature type="compositionally biased region" description="Polar residues" evidence="1">
    <location>
        <begin position="340"/>
        <end position="356"/>
    </location>
</feature>
<dbReference type="GO" id="GO:0000724">
    <property type="term" value="P:double-strand break repair via homologous recombination"/>
    <property type="evidence" value="ECO:0007669"/>
    <property type="project" value="TreeGrafter"/>
</dbReference>
<dbReference type="OMA" id="DKWLECW"/>
<feature type="region of interest" description="Disordered" evidence="1">
    <location>
        <begin position="370"/>
        <end position="562"/>
    </location>
</feature>
<feature type="region of interest" description="Disordered" evidence="1">
    <location>
        <begin position="211"/>
        <end position="238"/>
    </location>
</feature>